<sequence>MNELVKHAEMASESNTIAFVLPARLNGIEEETRGTQNFIKTPSARTKSIPTIAVLRSHQSGSEQWPT</sequence>
<name>A0A9W6UEH8_9STRA</name>
<proteinExistence type="predicted"/>
<reference evidence="1" key="1">
    <citation type="submission" date="2023-04" db="EMBL/GenBank/DDBJ databases">
        <title>Phytophthora lilii NBRC 32176.</title>
        <authorList>
            <person name="Ichikawa N."/>
            <person name="Sato H."/>
            <person name="Tonouchi N."/>
        </authorList>
    </citation>
    <scope>NUCLEOTIDE SEQUENCE</scope>
    <source>
        <strain evidence="1">NBRC 32176</strain>
    </source>
</reference>
<gene>
    <name evidence="1" type="ORF">Plil01_001353000</name>
</gene>
<comment type="caution">
    <text evidence="1">The sequence shown here is derived from an EMBL/GenBank/DDBJ whole genome shotgun (WGS) entry which is preliminary data.</text>
</comment>
<accession>A0A9W6UEH8</accession>
<dbReference type="EMBL" id="BSXW01000923">
    <property type="protein sequence ID" value="GMF31653.1"/>
    <property type="molecule type" value="Genomic_DNA"/>
</dbReference>
<organism evidence="1 2">
    <name type="scientific">Phytophthora lilii</name>
    <dbReference type="NCBI Taxonomy" id="2077276"/>
    <lineage>
        <taxon>Eukaryota</taxon>
        <taxon>Sar</taxon>
        <taxon>Stramenopiles</taxon>
        <taxon>Oomycota</taxon>
        <taxon>Peronosporomycetes</taxon>
        <taxon>Peronosporales</taxon>
        <taxon>Peronosporaceae</taxon>
        <taxon>Phytophthora</taxon>
    </lineage>
</organism>
<evidence type="ECO:0000313" key="1">
    <source>
        <dbReference type="EMBL" id="GMF31653.1"/>
    </source>
</evidence>
<dbReference type="AlphaFoldDB" id="A0A9W6UEH8"/>
<dbReference type="Proteomes" id="UP001165083">
    <property type="component" value="Unassembled WGS sequence"/>
</dbReference>
<protein>
    <submittedName>
        <fullName evidence="1">Unnamed protein product</fullName>
    </submittedName>
</protein>
<evidence type="ECO:0000313" key="2">
    <source>
        <dbReference type="Proteomes" id="UP001165083"/>
    </source>
</evidence>
<keyword evidence="2" id="KW-1185">Reference proteome</keyword>